<evidence type="ECO:0000313" key="7">
    <source>
        <dbReference type="Proteomes" id="UP000471152"/>
    </source>
</evidence>
<dbReference type="RefSeq" id="WP_163609889.1">
    <property type="nucleotide sequence ID" value="NZ_JAAGWB010000013.1"/>
</dbReference>
<reference evidence="4 6" key="1">
    <citation type="submission" date="2020-01" db="EMBL/GenBank/DDBJ databases">
        <title>the WGS Modestobacter muralis CPCC 204518.</title>
        <authorList>
            <person name="Jiang Z."/>
        </authorList>
    </citation>
    <scope>NUCLEOTIDE SEQUENCE [LARGE SCALE GENOMIC DNA]</scope>
    <source>
        <strain evidence="4 6">DSM 100205</strain>
    </source>
</reference>
<keyword evidence="1" id="KW-0547">Nucleotide-binding</keyword>
<dbReference type="CDD" id="cd03216">
    <property type="entry name" value="ABC_Carb_Monos_I"/>
    <property type="match status" value="1"/>
</dbReference>
<feature type="domain" description="ABC transporter" evidence="3">
    <location>
        <begin position="18"/>
        <end position="258"/>
    </location>
</feature>
<dbReference type="GO" id="GO:0005524">
    <property type="term" value="F:ATP binding"/>
    <property type="evidence" value="ECO:0007669"/>
    <property type="project" value="UniProtKB-KW"/>
</dbReference>
<evidence type="ECO:0000313" key="5">
    <source>
        <dbReference type="EMBL" id="NEN50209.1"/>
    </source>
</evidence>
<dbReference type="Gene3D" id="3.40.50.300">
    <property type="entry name" value="P-loop containing nucleotide triphosphate hydrolases"/>
    <property type="match status" value="1"/>
</dbReference>
<name>A0A6P0H4E5_9ACTN</name>
<dbReference type="InterPro" id="IPR050107">
    <property type="entry name" value="ABC_carbohydrate_import_ATPase"/>
</dbReference>
<dbReference type="Proteomes" id="UP000471152">
    <property type="component" value="Unassembled WGS sequence"/>
</dbReference>
<dbReference type="InterPro" id="IPR003593">
    <property type="entry name" value="AAA+_ATPase"/>
</dbReference>
<dbReference type="GO" id="GO:0016887">
    <property type="term" value="F:ATP hydrolysis activity"/>
    <property type="evidence" value="ECO:0007669"/>
    <property type="project" value="InterPro"/>
</dbReference>
<dbReference type="Proteomes" id="UP000468828">
    <property type="component" value="Unassembled WGS sequence"/>
</dbReference>
<evidence type="ECO:0000259" key="3">
    <source>
        <dbReference type="PROSITE" id="PS50893"/>
    </source>
</evidence>
<dbReference type="PROSITE" id="PS50893">
    <property type="entry name" value="ABC_TRANSPORTER_2"/>
    <property type="match status" value="1"/>
</dbReference>
<dbReference type="AlphaFoldDB" id="A0A6P0H4E5"/>
<keyword evidence="6" id="KW-1185">Reference proteome</keyword>
<comment type="caution">
    <text evidence="5">The sequence shown here is derived from an EMBL/GenBank/DDBJ whole genome shotgun (WGS) entry which is preliminary data.</text>
</comment>
<accession>A0A6P0H4E5</accession>
<dbReference type="InterPro" id="IPR003439">
    <property type="entry name" value="ABC_transporter-like_ATP-bd"/>
</dbReference>
<keyword evidence="2 5" id="KW-0067">ATP-binding</keyword>
<dbReference type="EMBL" id="JAAGWH010000013">
    <property type="protein sequence ID" value="NEK93442.1"/>
    <property type="molecule type" value="Genomic_DNA"/>
</dbReference>
<dbReference type="Pfam" id="PF00005">
    <property type="entry name" value="ABC_tran"/>
    <property type="match status" value="1"/>
</dbReference>
<sequence length="274" mass="28490">MSTAAGSTADGGSTPPVLELRGATARFGSVAALSSVDLALRGGQVTCLLGENGSGKSTLVGVLSGMRRLSEGELLLDGRPARFRSPRQARAAGIATVWQDLAIAPLMSVWRNFFLGAEPTRGPRPLRRLDVARAQQVTTTAMAGVGVVGLDPDQPASALQAGERQSLAIARALHFGARVLVLDEPTAPMTVAQRALVLQSVVAAREAGLAVVFVTHSPQYAHLVGDRFVLLGGGRVAGDLTAEDVDVHDLTRLVAGGDELSRLTEALRSARPGH</sequence>
<dbReference type="PANTHER" id="PTHR43790:SF8">
    <property type="entry name" value="SUGAR ABC TRANSPORTER ATP-BINDING PROTEIN"/>
    <property type="match status" value="1"/>
</dbReference>
<evidence type="ECO:0000313" key="6">
    <source>
        <dbReference type="Proteomes" id="UP000468828"/>
    </source>
</evidence>
<dbReference type="SUPFAM" id="SSF52540">
    <property type="entry name" value="P-loop containing nucleoside triphosphate hydrolases"/>
    <property type="match status" value="1"/>
</dbReference>
<organism evidence="5 7">
    <name type="scientific">Modestobacter muralis</name>
    <dbReference type="NCBI Taxonomy" id="1608614"/>
    <lineage>
        <taxon>Bacteria</taxon>
        <taxon>Bacillati</taxon>
        <taxon>Actinomycetota</taxon>
        <taxon>Actinomycetes</taxon>
        <taxon>Geodermatophilales</taxon>
        <taxon>Geodermatophilaceae</taxon>
        <taxon>Modestobacter</taxon>
    </lineage>
</organism>
<dbReference type="EMBL" id="JAAGWB010000013">
    <property type="protein sequence ID" value="NEN50209.1"/>
    <property type="molecule type" value="Genomic_DNA"/>
</dbReference>
<dbReference type="SMART" id="SM00382">
    <property type="entry name" value="AAA"/>
    <property type="match status" value="1"/>
</dbReference>
<reference evidence="5 7" key="2">
    <citation type="submission" date="2020-02" db="EMBL/GenBank/DDBJ databases">
        <title>The WGS of Modestobacter muralis DSM 100205.</title>
        <authorList>
            <person name="Jiang Z."/>
        </authorList>
    </citation>
    <scope>NUCLEOTIDE SEQUENCE [LARGE SCALE GENOMIC DNA]</scope>
    <source>
        <strain evidence="5 7">DSM 100205</strain>
    </source>
</reference>
<proteinExistence type="predicted"/>
<evidence type="ECO:0000256" key="2">
    <source>
        <dbReference type="ARBA" id="ARBA00022840"/>
    </source>
</evidence>
<evidence type="ECO:0000256" key="1">
    <source>
        <dbReference type="ARBA" id="ARBA00022741"/>
    </source>
</evidence>
<dbReference type="PANTHER" id="PTHR43790">
    <property type="entry name" value="CARBOHYDRATE TRANSPORT ATP-BINDING PROTEIN MG119-RELATED"/>
    <property type="match status" value="1"/>
</dbReference>
<gene>
    <name evidence="5" type="ORF">G3R41_04525</name>
    <name evidence="4" type="ORF">GCU67_04525</name>
</gene>
<dbReference type="InterPro" id="IPR027417">
    <property type="entry name" value="P-loop_NTPase"/>
</dbReference>
<evidence type="ECO:0000313" key="4">
    <source>
        <dbReference type="EMBL" id="NEK93442.1"/>
    </source>
</evidence>
<protein>
    <submittedName>
        <fullName evidence="5">Sugar ABC transporter ATP-binding protein</fullName>
    </submittedName>
</protein>